<keyword evidence="1" id="KW-0812">Transmembrane</keyword>
<reference evidence="2 3" key="1">
    <citation type="submission" date="2018-02" db="EMBL/GenBank/DDBJ databases">
        <title>Complete genome of Nitrosopumilus cobalaminigenes HCA1.</title>
        <authorList>
            <person name="Qin W."/>
            <person name="Zheng Y."/>
            <person name="Stahl D.A."/>
        </authorList>
    </citation>
    <scope>NUCLEOTIDE SEQUENCE [LARGE SCALE GENOMIC DNA]</scope>
    <source>
        <strain evidence="2 3">HCA1</strain>
    </source>
</reference>
<gene>
    <name evidence="2" type="ORF">C5F47_04275</name>
</gene>
<dbReference type="Proteomes" id="UP000509771">
    <property type="component" value="Chromosome"/>
</dbReference>
<protein>
    <recommendedName>
        <fullName evidence="4">Transmembrane protein</fullName>
    </recommendedName>
</protein>
<dbReference type="RefSeq" id="WP_179361668.1">
    <property type="nucleotide sequence ID" value="NZ_CP026993.1"/>
</dbReference>
<dbReference type="GeneID" id="56059217"/>
<evidence type="ECO:0000313" key="2">
    <source>
        <dbReference type="EMBL" id="QLH02823.1"/>
    </source>
</evidence>
<dbReference type="OrthoDB" id="3123at2157"/>
<keyword evidence="1" id="KW-0472">Membrane</keyword>
<keyword evidence="1" id="KW-1133">Transmembrane helix</keyword>
<evidence type="ECO:0008006" key="4">
    <source>
        <dbReference type="Google" id="ProtNLM"/>
    </source>
</evidence>
<organism evidence="2 3">
    <name type="scientific">Nitrosopumilus cobalaminigenes</name>
    <dbReference type="NCBI Taxonomy" id="1470066"/>
    <lineage>
        <taxon>Archaea</taxon>
        <taxon>Nitrososphaerota</taxon>
        <taxon>Nitrososphaeria</taxon>
        <taxon>Nitrosopumilales</taxon>
        <taxon>Nitrosopumilaceae</taxon>
        <taxon>Nitrosopumilus</taxon>
    </lineage>
</organism>
<dbReference type="AlphaFoldDB" id="A0A7D5R7V3"/>
<name>A0A7D5R7V3_9ARCH</name>
<sequence length="70" mass="7977">MDIYSSKFAIIVIIVLVTILSLQVLTNSNNSAQLIDAETCELYIMDSQINAKQYLNEFDQKCLDFKNLNT</sequence>
<proteinExistence type="predicted"/>
<evidence type="ECO:0000256" key="1">
    <source>
        <dbReference type="SAM" id="Phobius"/>
    </source>
</evidence>
<feature type="transmembrane region" description="Helical" evidence="1">
    <location>
        <begin position="6"/>
        <end position="25"/>
    </location>
</feature>
<keyword evidence="3" id="KW-1185">Reference proteome</keyword>
<dbReference type="KEGG" id="ncl:C5F47_04275"/>
<evidence type="ECO:0000313" key="3">
    <source>
        <dbReference type="Proteomes" id="UP000509771"/>
    </source>
</evidence>
<accession>A0A7D5R7V3</accession>
<dbReference type="EMBL" id="CP026993">
    <property type="protein sequence ID" value="QLH02823.1"/>
    <property type="molecule type" value="Genomic_DNA"/>
</dbReference>